<proteinExistence type="predicted"/>
<feature type="domain" description="AB hydrolase-1" evidence="1">
    <location>
        <begin position="80"/>
        <end position="192"/>
    </location>
</feature>
<dbReference type="InterPro" id="IPR029058">
    <property type="entry name" value="AB_hydrolase_fold"/>
</dbReference>
<dbReference type="AlphaFoldDB" id="A0A0A7EJC7"/>
<dbReference type="PROSITE" id="PS51257">
    <property type="entry name" value="PROKAR_LIPOPROTEIN"/>
    <property type="match status" value="1"/>
</dbReference>
<dbReference type="SUPFAM" id="SSF53474">
    <property type="entry name" value="alpha/beta-Hydrolases"/>
    <property type="match status" value="1"/>
</dbReference>
<organism evidence="2 3">
    <name type="scientific">Pseudoalteromonas piratica</name>
    <dbReference type="NCBI Taxonomy" id="1348114"/>
    <lineage>
        <taxon>Bacteria</taxon>
        <taxon>Pseudomonadati</taxon>
        <taxon>Pseudomonadota</taxon>
        <taxon>Gammaproteobacteria</taxon>
        <taxon>Alteromonadales</taxon>
        <taxon>Pseudoalteromonadaceae</taxon>
        <taxon>Pseudoalteromonas</taxon>
    </lineage>
</organism>
<dbReference type="PANTHER" id="PTHR12277">
    <property type="entry name" value="ALPHA/BETA HYDROLASE DOMAIN-CONTAINING PROTEIN"/>
    <property type="match status" value="1"/>
</dbReference>
<dbReference type="EMBL" id="CP009889">
    <property type="protein sequence ID" value="AIY66623.1"/>
    <property type="molecule type" value="Genomic_DNA"/>
</dbReference>
<evidence type="ECO:0000313" key="2">
    <source>
        <dbReference type="EMBL" id="AIY66623.1"/>
    </source>
</evidence>
<accession>A0A0A7EJC7</accession>
<gene>
    <name evidence="2" type="ORF">OM33_15890</name>
</gene>
<dbReference type="Pfam" id="PF00561">
    <property type="entry name" value="Abhydrolase_1"/>
    <property type="match status" value="1"/>
</dbReference>
<dbReference type="eggNOG" id="COG1073">
    <property type="taxonomic scope" value="Bacteria"/>
</dbReference>
<evidence type="ECO:0000313" key="3">
    <source>
        <dbReference type="Proteomes" id="UP000030341"/>
    </source>
</evidence>
<name>A0A0A7EJC7_9GAMM</name>
<dbReference type="Gene3D" id="3.40.50.1820">
    <property type="entry name" value="alpha/beta hydrolase"/>
    <property type="match status" value="1"/>
</dbReference>
<dbReference type="KEGG" id="pseo:OM33_15890"/>
<protein>
    <recommendedName>
        <fullName evidence="1">AB hydrolase-1 domain-containing protein</fullName>
    </recommendedName>
</protein>
<dbReference type="InterPro" id="IPR000073">
    <property type="entry name" value="AB_hydrolase_1"/>
</dbReference>
<dbReference type="Proteomes" id="UP000030341">
    <property type="component" value="Chromosome 2"/>
</dbReference>
<dbReference type="RefSeq" id="WP_040134998.1">
    <property type="nucleotide sequence ID" value="NZ_CP009889.1"/>
</dbReference>
<sequence length="281" mass="30700">MKKTIMTMAVALVLGGCTATIKESRFIQQDDKVEFYTQSFITDLDKRTPNHQVIQISMQADNEALTLNGLHLDHPSTSNTILYIPGNGMSVEKAAKKALIELAEYGSDIVIFDRRGLGASDGKATIANLISDANLSFDYAKNTLKAEKVIVHGYSLGSFVAAQVAKNKTIDGLVMQGSATNVDDWIDEAMPWYSKVFVNVDVDDAFYKVDNRQVVSEDYSGPLLVIGGGKDKQTPAVLSQKLFDASNSEIKQLVIAEEANHGQMFDNNKVKMAYSGFISAL</sequence>
<reference evidence="2 3" key="1">
    <citation type="submission" date="2014-11" db="EMBL/GenBank/DDBJ databases">
        <title>Complete Genome Sequence of Pseudoalteromonas sp. Strain OCN003 Isolated from Kaneohe Bay, Oahu, Hawaii.</title>
        <authorList>
            <person name="Beurmann S."/>
            <person name="Videau P."/>
            <person name="Ushijima B."/>
            <person name="Smith A.M."/>
            <person name="Aeby G.S."/>
            <person name="Callahan S.M."/>
            <person name="Belcaid M."/>
        </authorList>
    </citation>
    <scope>NUCLEOTIDE SEQUENCE [LARGE SCALE GENOMIC DNA]</scope>
    <source>
        <strain evidence="2 3">OCN003</strain>
    </source>
</reference>
<evidence type="ECO:0000259" key="1">
    <source>
        <dbReference type="Pfam" id="PF00561"/>
    </source>
</evidence>
<keyword evidence="3" id="KW-1185">Reference proteome</keyword>
<dbReference type="STRING" id="1348114.OM33_15890"/>
<dbReference type="HOGENOM" id="CLU_029375_2_1_6"/>